<reference evidence="1 2" key="1">
    <citation type="journal article" date="2019" name="Sci. Rep.">
        <title>Orb-weaving spider Araneus ventricosus genome elucidates the spidroin gene catalogue.</title>
        <authorList>
            <person name="Kono N."/>
            <person name="Nakamura H."/>
            <person name="Ohtoshi R."/>
            <person name="Moran D.A.P."/>
            <person name="Shinohara A."/>
            <person name="Yoshida Y."/>
            <person name="Fujiwara M."/>
            <person name="Mori M."/>
            <person name="Tomita M."/>
            <person name="Arakawa K."/>
        </authorList>
    </citation>
    <scope>NUCLEOTIDE SEQUENCE [LARGE SCALE GENOMIC DNA]</scope>
</reference>
<gene>
    <name evidence="1" type="ORF">AVEN_180150_1</name>
</gene>
<dbReference type="EMBL" id="BGPR01000301">
    <property type="protein sequence ID" value="GBM11602.1"/>
    <property type="molecule type" value="Genomic_DNA"/>
</dbReference>
<sequence>MVVLVQNAEDIDVAHSGPPTDTLIHWFGSPLAPQTVDAFGVLKVIQTTTQQSAQWQNPFISRSPVLKIFRRVEKILSMTKDPCHYS</sequence>
<comment type="caution">
    <text evidence="1">The sequence shown here is derived from an EMBL/GenBank/DDBJ whole genome shotgun (WGS) entry which is preliminary data.</text>
</comment>
<proteinExistence type="predicted"/>
<name>A0A4Y2D4A7_ARAVE</name>
<accession>A0A4Y2D4A7</accession>
<dbReference type="AlphaFoldDB" id="A0A4Y2D4A7"/>
<organism evidence="1 2">
    <name type="scientific">Araneus ventricosus</name>
    <name type="common">Orbweaver spider</name>
    <name type="synonym">Epeira ventricosa</name>
    <dbReference type="NCBI Taxonomy" id="182803"/>
    <lineage>
        <taxon>Eukaryota</taxon>
        <taxon>Metazoa</taxon>
        <taxon>Ecdysozoa</taxon>
        <taxon>Arthropoda</taxon>
        <taxon>Chelicerata</taxon>
        <taxon>Arachnida</taxon>
        <taxon>Araneae</taxon>
        <taxon>Araneomorphae</taxon>
        <taxon>Entelegynae</taxon>
        <taxon>Araneoidea</taxon>
        <taxon>Araneidae</taxon>
        <taxon>Araneus</taxon>
    </lineage>
</organism>
<keyword evidence="2" id="KW-1185">Reference proteome</keyword>
<dbReference type="Proteomes" id="UP000499080">
    <property type="component" value="Unassembled WGS sequence"/>
</dbReference>
<evidence type="ECO:0000313" key="2">
    <source>
        <dbReference type="Proteomes" id="UP000499080"/>
    </source>
</evidence>
<protein>
    <submittedName>
        <fullName evidence="1">Uncharacterized protein</fullName>
    </submittedName>
</protein>
<evidence type="ECO:0000313" key="1">
    <source>
        <dbReference type="EMBL" id="GBM11602.1"/>
    </source>
</evidence>